<protein>
    <submittedName>
        <fullName evidence="2">Aspartyl/Asparaginyl beta-hydroxylase family</fullName>
    </submittedName>
</protein>
<dbReference type="Proteomes" id="UP000001036">
    <property type="component" value="Chromosome"/>
</dbReference>
<dbReference type="KEGG" id="cja:CJA_1600"/>
<organism evidence="2 3">
    <name type="scientific">Cellvibrio japonicus (strain Ueda107)</name>
    <name type="common">Pseudomonas fluorescens subsp. cellulosa</name>
    <dbReference type="NCBI Taxonomy" id="498211"/>
    <lineage>
        <taxon>Bacteria</taxon>
        <taxon>Pseudomonadati</taxon>
        <taxon>Pseudomonadota</taxon>
        <taxon>Gammaproteobacteria</taxon>
        <taxon>Cellvibrionales</taxon>
        <taxon>Cellvibrionaceae</taxon>
        <taxon>Cellvibrio</taxon>
    </lineage>
</organism>
<dbReference type="Gene3D" id="2.60.120.330">
    <property type="entry name" value="B-lactam Antibiotic, Isopenicillin N Synthase, Chain"/>
    <property type="match status" value="1"/>
</dbReference>
<dbReference type="eggNOG" id="COG3555">
    <property type="taxonomic scope" value="Bacteria"/>
</dbReference>
<proteinExistence type="predicted"/>
<reference evidence="2 3" key="1">
    <citation type="journal article" date="2008" name="J. Bacteriol.">
        <title>Insights into plant cell wall degradation from the genome sequence of the soil bacterium Cellvibrio japonicus.</title>
        <authorList>
            <person name="Deboy R.T."/>
            <person name="Mongodin E.F."/>
            <person name="Fouts D.E."/>
            <person name="Tailford L.E."/>
            <person name="Khouri H."/>
            <person name="Emerson J.B."/>
            <person name="Mohamoud Y."/>
            <person name="Watkins K."/>
            <person name="Henrissat B."/>
            <person name="Gilbert H.J."/>
            <person name="Nelson K.E."/>
        </authorList>
    </citation>
    <scope>NUCLEOTIDE SEQUENCE [LARGE SCALE GENOMIC DNA]</scope>
    <source>
        <strain evidence="2 3">Ueda107</strain>
    </source>
</reference>
<dbReference type="HOGENOM" id="CLU_092409_0_0_6"/>
<name>B3PE90_CELJU</name>
<dbReference type="EMBL" id="CP000934">
    <property type="protein sequence ID" value="ACE83769.1"/>
    <property type="molecule type" value="Genomic_DNA"/>
</dbReference>
<keyword evidence="3" id="KW-1185">Reference proteome</keyword>
<dbReference type="InterPro" id="IPR027443">
    <property type="entry name" value="IPNS-like_sf"/>
</dbReference>
<dbReference type="OrthoDB" id="1441538at2"/>
<accession>B3PE90</accession>
<feature type="domain" description="Aspartyl/asparaginy/proline hydroxylase" evidence="1">
    <location>
        <begin position="86"/>
        <end position="185"/>
    </location>
</feature>
<dbReference type="AlphaFoldDB" id="B3PE90"/>
<dbReference type="Pfam" id="PF05118">
    <property type="entry name" value="Asp_Arg_Hydrox"/>
    <property type="match status" value="1"/>
</dbReference>
<evidence type="ECO:0000313" key="3">
    <source>
        <dbReference type="Proteomes" id="UP000001036"/>
    </source>
</evidence>
<dbReference type="STRING" id="498211.CJA_1600"/>
<evidence type="ECO:0000313" key="2">
    <source>
        <dbReference type="EMBL" id="ACE83769.1"/>
    </source>
</evidence>
<sequence>MSVANSVIAFSRLAFPLDAAALTADVQFLLGDNTTSWVDHVNRRDYLGGWDVLPLRCLREHLDAHPILQGFSIEQGNDWVDLPVLSDCPALASVLAQLHCPIRSARLMRLKAGAEIKPHRDAGLGMEYGEARLHVPVQYSGAVDFLVGNTRIPMAEAELWYINTDLIHEVYNRAKSDRINLVIDCTVNEWLREKIETGNCTWQQQPMRSYVGGQGL</sequence>
<dbReference type="SUPFAM" id="SSF51197">
    <property type="entry name" value="Clavaminate synthase-like"/>
    <property type="match status" value="1"/>
</dbReference>
<dbReference type="RefSeq" id="WP_012487224.1">
    <property type="nucleotide sequence ID" value="NC_010995.1"/>
</dbReference>
<dbReference type="InterPro" id="IPR007803">
    <property type="entry name" value="Asp/Arg/Pro-Hydrxlase"/>
</dbReference>
<evidence type="ECO:0000259" key="1">
    <source>
        <dbReference type="Pfam" id="PF05118"/>
    </source>
</evidence>
<gene>
    <name evidence="2" type="ordered locus">CJA_1600</name>
</gene>